<dbReference type="CDD" id="cd09319">
    <property type="entry name" value="TDT_like_1"/>
    <property type="match status" value="1"/>
</dbReference>
<dbReference type="Gene3D" id="1.50.10.150">
    <property type="entry name" value="Voltage-dependent anion channel"/>
    <property type="match status" value="1"/>
</dbReference>
<dbReference type="RefSeq" id="WP_083170355.1">
    <property type="nucleotide sequence ID" value="NZ_AP022619.1"/>
</dbReference>
<dbReference type="InterPro" id="IPR004695">
    <property type="entry name" value="SLAC1/Mae1/Ssu1/TehA"/>
</dbReference>
<protein>
    <submittedName>
        <fullName evidence="6">C4-dicarboxylate ABC transporter</fullName>
    </submittedName>
</protein>
<evidence type="ECO:0000256" key="4">
    <source>
        <dbReference type="ARBA" id="ARBA00023136"/>
    </source>
</evidence>
<dbReference type="InterPro" id="IPR038665">
    <property type="entry name" value="Voltage-dep_anion_channel_sf"/>
</dbReference>
<gene>
    <name evidence="6" type="ORF">BST39_06965</name>
</gene>
<comment type="subcellular location">
    <subcellularLocation>
        <location evidence="1">Membrane</location>
        <topology evidence="1">Multi-pass membrane protein</topology>
    </subcellularLocation>
</comment>
<dbReference type="AlphaFoldDB" id="A0A1X0IEC2"/>
<dbReference type="GO" id="GO:0055085">
    <property type="term" value="P:transmembrane transport"/>
    <property type="evidence" value="ECO:0007669"/>
    <property type="project" value="InterPro"/>
</dbReference>
<feature type="transmembrane region" description="Helical" evidence="5">
    <location>
        <begin position="269"/>
        <end position="290"/>
    </location>
</feature>
<keyword evidence="3 5" id="KW-1133">Transmembrane helix</keyword>
<accession>A0A1X0IEC2</accession>
<dbReference type="Pfam" id="PF03595">
    <property type="entry name" value="SLAC1"/>
    <property type="match status" value="1"/>
</dbReference>
<feature type="transmembrane region" description="Helical" evidence="5">
    <location>
        <begin position="234"/>
        <end position="257"/>
    </location>
</feature>
<dbReference type="EMBL" id="MVIE01000006">
    <property type="protein sequence ID" value="ORB44241.1"/>
    <property type="molecule type" value="Genomic_DNA"/>
</dbReference>
<feature type="transmembrane region" description="Helical" evidence="5">
    <location>
        <begin position="39"/>
        <end position="61"/>
    </location>
</feature>
<evidence type="ECO:0000256" key="2">
    <source>
        <dbReference type="ARBA" id="ARBA00022692"/>
    </source>
</evidence>
<reference evidence="6 7" key="1">
    <citation type="submission" date="2017-02" db="EMBL/GenBank/DDBJ databases">
        <title>The new phylogeny of genus Mycobacterium.</title>
        <authorList>
            <person name="Tortoli E."/>
            <person name="Trovato A."/>
            <person name="Cirillo D.M."/>
        </authorList>
    </citation>
    <scope>NUCLEOTIDE SEQUENCE [LARGE SCALE GENOMIC DNA]</scope>
    <source>
        <strain evidence="6 7">DSM 45000</strain>
    </source>
</reference>
<feature type="transmembrane region" description="Helical" evidence="5">
    <location>
        <begin position="100"/>
        <end position="123"/>
    </location>
</feature>
<feature type="transmembrane region" description="Helical" evidence="5">
    <location>
        <begin position="135"/>
        <end position="153"/>
    </location>
</feature>
<keyword evidence="7" id="KW-1185">Reference proteome</keyword>
<name>A0A1X0IEC2_9MYCO</name>
<dbReference type="GO" id="GO:0016020">
    <property type="term" value="C:membrane"/>
    <property type="evidence" value="ECO:0007669"/>
    <property type="project" value="UniProtKB-SubCell"/>
</dbReference>
<comment type="caution">
    <text evidence="6">The sequence shown here is derived from an EMBL/GenBank/DDBJ whole genome shotgun (WGS) entry which is preliminary data.</text>
</comment>
<evidence type="ECO:0000313" key="7">
    <source>
        <dbReference type="Proteomes" id="UP000192513"/>
    </source>
</evidence>
<dbReference type="OrthoDB" id="958273at2"/>
<evidence type="ECO:0000313" key="6">
    <source>
        <dbReference type="EMBL" id="ORB44241.1"/>
    </source>
</evidence>
<organism evidence="6 7">
    <name type="scientific">Mycobacterium paraseoulense</name>
    <dbReference type="NCBI Taxonomy" id="590652"/>
    <lineage>
        <taxon>Bacteria</taxon>
        <taxon>Bacillati</taxon>
        <taxon>Actinomycetota</taxon>
        <taxon>Actinomycetes</taxon>
        <taxon>Mycobacteriales</taxon>
        <taxon>Mycobacteriaceae</taxon>
        <taxon>Mycobacterium</taxon>
    </lineage>
</organism>
<dbReference type="STRING" id="590652.BST39_06965"/>
<sequence length="334" mass="36256">MTIRLSSLRVSPDAFASVMATGILSTAAENHHYMSISNALSLIAVLAWALLIVLTIVSAAAQPRPLPWDLAKLENTMPLLTFVAACAVLCNRLSSDHPLVVPILGAVAASAWLGLMLVSIRNIARRRLAGLRDQVHGAWLLSSVATSGLAIVATKLASSTGRSPWFIAAVVAWATALAAYVATTALIVWRAVAERLDRHGFQPDAWILMGALAIATVAGHDINLQARNWWAQGLYATMLTAWIAATLWIPPLIYFGLHRVEERPKLLRFTGAWWTLVFPLGMYSVATNMIAGEIHLRSLQTVALVIFWDAFLAWAIVAIAGLLRIPRALTKVQH</sequence>
<feature type="transmembrane region" description="Helical" evidence="5">
    <location>
        <begin position="165"/>
        <end position="193"/>
    </location>
</feature>
<dbReference type="Proteomes" id="UP000192513">
    <property type="component" value="Unassembled WGS sequence"/>
</dbReference>
<evidence type="ECO:0000256" key="1">
    <source>
        <dbReference type="ARBA" id="ARBA00004141"/>
    </source>
</evidence>
<keyword evidence="2 5" id="KW-0812">Transmembrane</keyword>
<feature type="transmembrane region" description="Helical" evidence="5">
    <location>
        <begin position="302"/>
        <end position="323"/>
    </location>
</feature>
<keyword evidence="4 5" id="KW-0472">Membrane</keyword>
<evidence type="ECO:0000256" key="3">
    <source>
        <dbReference type="ARBA" id="ARBA00022989"/>
    </source>
</evidence>
<feature type="transmembrane region" description="Helical" evidence="5">
    <location>
        <begin position="205"/>
        <end position="222"/>
    </location>
</feature>
<evidence type="ECO:0000256" key="5">
    <source>
        <dbReference type="SAM" id="Phobius"/>
    </source>
</evidence>
<proteinExistence type="predicted"/>